<feature type="domain" description="Carboxymuconolactone decarboxylase-like" evidence="1">
    <location>
        <begin position="23"/>
        <end position="94"/>
    </location>
</feature>
<organism evidence="2 3">
    <name type="scientific">Rhodococcus pyridinivorans KG-16</name>
    <dbReference type="NCBI Taxonomy" id="1441730"/>
    <lineage>
        <taxon>Bacteria</taxon>
        <taxon>Bacillati</taxon>
        <taxon>Actinomycetota</taxon>
        <taxon>Actinomycetes</taxon>
        <taxon>Mycobacteriales</taxon>
        <taxon>Nocardiaceae</taxon>
        <taxon>Rhodococcus</taxon>
    </lineage>
</organism>
<evidence type="ECO:0000313" key="2">
    <source>
        <dbReference type="EMBL" id="KSZ58952.1"/>
    </source>
</evidence>
<dbReference type="InterPro" id="IPR004675">
    <property type="entry name" value="AhpD_core"/>
</dbReference>
<sequence length="153" mass="16903">MEARMNNPVMVLPGTLDALQAAGRTYENTGLPARTVHLVHLRASQINGCSFCVEMHTREALDDGESVERLTAVAAWRESRRFTEAERAALALTEAVTRIADRPESVSDEVWDAAADIYDEKQLAALVMQIATINMWNRVNATIRQPAGDPPRS</sequence>
<dbReference type="GO" id="GO:0051920">
    <property type="term" value="F:peroxiredoxin activity"/>
    <property type="evidence" value="ECO:0007669"/>
    <property type="project" value="InterPro"/>
</dbReference>
<keyword evidence="2" id="KW-0560">Oxidoreductase</keyword>
<dbReference type="PANTHER" id="PTHR34846">
    <property type="entry name" value="4-CARBOXYMUCONOLACTONE DECARBOXYLASE FAMILY PROTEIN (AFU_ORTHOLOGUE AFUA_6G11590)"/>
    <property type="match status" value="1"/>
</dbReference>
<reference evidence="2 3" key="2">
    <citation type="journal article" date="2016" name="Genome Announc.">
        <title>Draft Genome Sequence of a Versatile Hydrocarbon-Degrading Bacterium, Rhodococcus pyridinivorans Strain KG-16, Collected from Oil Fields in India.</title>
        <authorList>
            <person name="Aggarwal R.K."/>
            <person name="Dawar C."/>
            <person name="Phanindranath R."/>
            <person name="Mutnuri L."/>
            <person name="Dayal A.M."/>
        </authorList>
    </citation>
    <scope>NUCLEOTIDE SEQUENCE [LARGE SCALE GENOMIC DNA]</scope>
    <source>
        <strain evidence="2 3">KG-16</strain>
    </source>
</reference>
<comment type="caution">
    <text evidence="2">The sequence shown here is derived from an EMBL/GenBank/DDBJ whole genome shotgun (WGS) entry which is preliminary data.</text>
</comment>
<dbReference type="EMBL" id="AZXY01000004">
    <property type="protein sequence ID" value="KSZ58952.1"/>
    <property type="molecule type" value="Genomic_DNA"/>
</dbReference>
<dbReference type="PATRIC" id="fig|1441730.3.peg.2093"/>
<dbReference type="Gene3D" id="1.20.1290.10">
    <property type="entry name" value="AhpD-like"/>
    <property type="match status" value="1"/>
</dbReference>
<name>A0A0V9ULT8_9NOCA</name>
<dbReference type="SUPFAM" id="SSF69118">
    <property type="entry name" value="AhpD-like"/>
    <property type="match status" value="1"/>
</dbReference>
<evidence type="ECO:0000259" key="1">
    <source>
        <dbReference type="Pfam" id="PF02627"/>
    </source>
</evidence>
<dbReference type="RefSeq" id="WP_060651730.1">
    <property type="nucleotide sequence ID" value="NZ_AZXY01000004.1"/>
</dbReference>
<accession>A0A0V9ULT8</accession>
<dbReference type="NCBIfam" id="TIGR00778">
    <property type="entry name" value="ahpD_dom"/>
    <property type="match status" value="1"/>
</dbReference>
<gene>
    <name evidence="2" type="ORF">Z045_10075</name>
</gene>
<dbReference type="Proteomes" id="UP000053060">
    <property type="component" value="Unassembled WGS sequence"/>
</dbReference>
<dbReference type="InterPro" id="IPR029032">
    <property type="entry name" value="AhpD-like"/>
</dbReference>
<keyword evidence="2" id="KW-0575">Peroxidase</keyword>
<dbReference type="Pfam" id="PF02627">
    <property type="entry name" value="CMD"/>
    <property type="match status" value="1"/>
</dbReference>
<evidence type="ECO:0000313" key="3">
    <source>
        <dbReference type="Proteomes" id="UP000053060"/>
    </source>
</evidence>
<proteinExistence type="predicted"/>
<dbReference type="PANTHER" id="PTHR34846:SF7">
    <property type="entry name" value="BLL7811 PROTEIN"/>
    <property type="match status" value="1"/>
</dbReference>
<dbReference type="AlphaFoldDB" id="A0A0V9ULT8"/>
<dbReference type="InterPro" id="IPR003779">
    <property type="entry name" value="CMD-like"/>
</dbReference>
<reference evidence="3" key="1">
    <citation type="submission" date="2015-01" db="EMBL/GenBank/DDBJ databases">
        <title>Draft genome sequence of Rhodococcus pyridinivorans strain KG-16, a hydrocarbon-degrading bacterium.</title>
        <authorList>
            <person name="Aggarwal R.K."/>
            <person name="Dawar C."/>
        </authorList>
    </citation>
    <scope>NUCLEOTIDE SEQUENCE [LARGE SCALE GENOMIC DNA]</scope>
    <source>
        <strain evidence="3">KG-16</strain>
    </source>
</reference>
<protein>
    <submittedName>
        <fullName evidence="2">Alkylhydroperoxidase</fullName>
    </submittedName>
</protein>